<dbReference type="EMBL" id="JBEDUW010000001">
    <property type="protein sequence ID" value="KAK9951464.1"/>
    <property type="molecule type" value="Genomic_DNA"/>
</dbReference>
<name>A0AAW1YS95_RUBAR</name>
<organism evidence="1 2">
    <name type="scientific">Rubus argutus</name>
    <name type="common">Southern blackberry</name>
    <dbReference type="NCBI Taxonomy" id="59490"/>
    <lineage>
        <taxon>Eukaryota</taxon>
        <taxon>Viridiplantae</taxon>
        <taxon>Streptophyta</taxon>
        <taxon>Embryophyta</taxon>
        <taxon>Tracheophyta</taxon>
        <taxon>Spermatophyta</taxon>
        <taxon>Magnoliopsida</taxon>
        <taxon>eudicotyledons</taxon>
        <taxon>Gunneridae</taxon>
        <taxon>Pentapetalae</taxon>
        <taxon>rosids</taxon>
        <taxon>fabids</taxon>
        <taxon>Rosales</taxon>
        <taxon>Rosaceae</taxon>
        <taxon>Rosoideae</taxon>
        <taxon>Rosoideae incertae sedis</taxon>
        <taxon>Rubus</taxon>
    </lineage>
</organism>
<gene>
    <name evidence="1" type="ORF">M0R45_006905</name>
</gene>
<evidence type="ECO:0000313" key="2">
    <source>
        <dbReference type="Proteomes" id="UP001457282"/>
    </source>
</evidence>
<sequence>MINTIAGGLTLAGSSNHARKKYARRLQNNFEMLSIGSNHRATKRHKSGYAPIIFNEEDEIAMVNIFFLPAYEEMEISLDELLQAATPLQGFTGDSVDSVGSIRLPLSLGSSTTEDHCPH</sequence>
<comment type="caution">
    <text evidence="1">The sequence shown here is derived from an EMBL/GenBank/DDBJ whole genome shotgun (WGS) entry which is preliminary data.</text>
</comment>
<protein>
    <submittedName>
        <fullName evidence="1">Uncharacterized protein</fullName>
    </submittedName>
</protein>
<reference evidence="1 2" key="1">
    <citation type="journal article" date="2023" name="G3 (Bethesda)">
        <title>A chromosome-length genome assembly and annotation of blackberry (Rubus argutus, cv. 'Hillquist').</title>
        <authorList>
            <person name="Bruna T."/>
            <person name="Aryal R."/>
            <person name="Dudchenko O."/>
            <person name="Sargent D.J."/>
            <person name="Mead D."/>
            <person name="Buti M."/>
            <person name="Cavallini A."/>
            <person name="Hytonen T."/>
            <person name="Andres J."/>
            <person name="Pham M."/>
            <person name="Weisz D."/>
            <person name="Mascagni F."/>
            <person name="Usai G."/>
            <person name="Natali L."/>
            <person name="Bassil N."/>
            <person name="Fernandez G.E."/>
            <person name="Lomsadze A."/>
            <person name="Armour M."/>
            <person name="Olukolu B."/>
            <person name="Poorten T."/>
            <person name="Britton C."/>
            <person name="Davik J."/>
            <person name="Ashrafi H."/>
            <person name="Aiden E.L."/>
            <person name="Borodovsky M."/>
            <person name="Worthington M."/>
        </authorList>
    </citation>
    <scope>NUCLEOTIDE SEQUENCE [LARGE SCALE GENOMIC DNA]</scope>
    <source>
        <strain evidence="1">PI 553951</strain>
    </source>
</reference>
<dbReference type="AlphaFoldDB" id="A0AAW1YS95"/>
<dbReference type="Proteomes" id="UP001457282">
    <property type="component" value="Unassembled WGS sequence"/>
</dbReference>
<keyword evidence="2" id="KW-1185">Reference proteome</keyword>
<proteinExistence type="predicted"/>
<accession>A0AAW1YS95</accession>
<evidence type="ECO:0000313" key="1">
    <source>
        <dbReference type="EMBL" id="KAK9951464.1"/>
    </source>
</evidence>